<dbReference type="RefSeq" id="XP_029294006.1">
    <property type="nucleotide sequence ID" value="XM_029438146.1"/>
</dbReference>
<dbReference type="GO" id="GO:0005929">
    <property type="term" value="C:cilium"/>
    <property type="evidence" value="ECO:0007669"/>
    <property type="project" value="TreeGrafter"/>
</dbReference>
<evidence type="ECO:0000256" key="1">
    <source>
        <dbReference type="ARBA" id="ARBA00023054"/>
    </source>
</evidence>
<dbReference type="GO" id="GO:0044782">
    <property type="term" value="P:cilium organization"/>
    <property type="evidence" value="ECO:0007669"/>
    <property type="project" value="TreeGrafter"/>
</dbReference>
<keyword evidence="3" id="KW-1185">Reference proteome</keyword>
<dbReference type="InterPro" id="IPR051655">
    <property type="entry name" value="FAM161"/>
</dbReference>
<reference evidence="4" key="1">
    <citation type="submission" date="2025-08" db="UniProtKB">
        <authorList>
            <consortium name="RefSeq"/>
        </authorList>
    </citation>
    <scope>IDENTIFICATION</scope>
</reference>
<name>A0A6J2Q8J0_COTGO</name>
<evidence type="ECO:0000313" key="3">
    <source>
        <dbReference type="Proteomes" id="UP000504630"/>
    </source>
</evidence>
<evidence type="ECO:0000256" key="2">
    <source>
        <dbReference type="SAM" id="MobiDB-lite"/>
    </source>
</evidence>
<dbReference type="Proteomes" id="UP000504630">
    <property type="component" value="Chromosome 1"/>
</dbReference>
<dbReference type="GO" id="GO:0005856">
    <property type="term" value="C:cytoskeleton"/>
    <property type="evidence" value="ECO:0007669"/>
    <property type="project" value="UniProtKB-ARBA"/>
</dbReference>
<accession>A0A6J2Q8J0</accession>
<evidence type="ECO:0000313" key="4">
    <source>
        <dbReference type="RefSeq" id="XP_029294006.1"/>
    </source>
</evidence>
<feature type="compositionally biased region" description="Basic and acidic residues" evidence="2">
    <location>
        <begin position="94"/>
        <end position="142"/>
    </location>
</feature>
<dbReference type="InParanoid" id="A0A6J2Q8J0"/>
<dbReference type="PANTHER" id="PTHR21501">
    <property type="entry name" value="PROTEIN FAM-161"/>
    <property type="match status" value="1"/>
</dbReference>
<dbReference type="AlphaFoldDB" id="A0A6J2Q8J0"/>
<sequence>MQQRVKGRPLLLEQVAQRNAKQAAEKRYTDALHGCDLTEDFISSKAAKSGSAHEAPSPSSDSTQSEQEEPDMGYKPVHYRKVFLDDEDVEVDTDEKAGRSGEASLPHRDSEDACSHLSDQDYRGGRHLHDSDESYSDDHENYSDDSEHDADTTRQDAGK</sequence>
<dbReference type="GeneID" id="115012498"/>
<feature type="compositionally biased region" description="Basic and acidic residues" evidence="2">
    <location>
        <begin position="149"/>
        <end position="159"/>
    </location>
</feature>
<feature type="region of interest" description="Disordered" evidence="2">
    <location>
        <begin position="45"/>
        <end position="159"/>
    </location>
</feature>
<dbReference type="OrthoDB" id="2150121at2759"/>
<protein>
    <submittedName>
        <fullName evidence="4">Protein FAM161A</fullName>
    </submittedName>
</protein>
<proteinExistence type="predicted"/>
<dbReference type="KEGG" id="cgob:115012498"/>
<dbReference type="CTD" id="84140"/>
<organism evidence="3 4">
    <name type="scientific">Cottoperca gobio</name>
    <name type="common">Frogmouth</name>
    <name type="synonym">Aphritis gobio</name>
    <dbReference type="NCBI Taxonomy" id="56716"/>
    <lineage>
        <taxon>Eukaryota</taxon>
        <taxon>Metazoa</taxon>
        <taxon>Chordata</taxon>
        <taxon>Craniata</taxon>
        <taxon>Vertebrata</taxon>
        <taxon>Euteleostomi</taxon>
        <taxon>Actinopterygii</taxon>
        <taxon>Neopterygii</taxon>
        <taxon>Teleostei</taxon>
        <taxon>Neoteleostei</taxon>
        <taxon>Acanthomorphata</taxon>
        <taxon>Eupercaria</taxon>
        <taxon>Perciformes</taxon>
        <taxon>Notothenioidei</taxon>
        <taxon>Bovichtidae</taxon>
        <taxon>Cottoperca</taxon>
    </lineage>
</organism>
<gene>
    <name evidence="4" type="primary">fam161a</name>
</gene>
<dbReference type="PANTHER" id="PTHR21501:SF3">
    <property type="entry name" value="PROTEIN FAM161A"/>
    <property type="match status" value="1"/>
</dbReference>
<keyword evidence="1" id="KW-0175">Coiled coil</keyword>